<name>A0A7W6MLD8_9HYPH</name>
<feature type="region of interest" description="Disordered" evidence="1">
    <location>
        <begin position="176"/>
        <end position="201"/>
    </location>
</feature>
<dbReference type="Proteomes" id="UP000542776">
    <property type="component" value="Unassembled WGS sequence"/>
</dbReference>
<evidence type="ECO:0000313" key="4">
    <source>
        <dbReference type="Proteomes" id="UP000542776"/>
    </source>
</evidence>
<comment type="caution">
    <text evidence="3">The sequence shown here is derived from an EMBL/GenBank/DDBJ whole genome shotgun (WGS) entry which is preliminary data.</text>
</comment>
<keyword evidence="2" id="KW-0732">Signal</keyword>
<dbReference type="PROSITE" id="PS51257">
    <property type="entry name" value="PROKAR_LIPOPROTEIN"/>
    <property type="match status" value="1"/>
</dbReference>
<dbReference type="AlphaFoldDB" id="A0A7W6MLD8"/>
<dbReference type="EMBL" id="JACIEK010000011">
    <property type="protein sequence ID" value="MBB3999687.1"/>
    <property type="molecule type" value="Genomic_DNA"/>
</dbReference>
<gene>
    <name evidence="3" type="ORF">GGR04_003557</name>
</gene>
<feature type="signal peptide" evidence="2">
    <location>
        <begin position="1"/>
        <end position="19"/>
    </location>
</feature>
<evidence type="ECO:0008006" key="5">
    <source>
        <dbReference type="Google" id="ProtNLM"/>
    </source>
</evidence>
<evidence type="ECO:0000256" key="2">
    <source>
        <dbReference type="SAM" id="SignalP"/>
    </source>
</evidence>
<reference evidence="3 4" key="1">
    <citation type="submission" date="2020-08" db="EMBL/GenBank/DDBJ databases">
        <title>Genomic Encyclopedia of Type Strains, Phase IV (KMG-IV): sequencing the most valuable type-strain genomes for metagenomic binning, comparative biology and taxonomic classification.</title>
        <authorList>
            <person name="Goeker M."/>
        </authorList>
    </citation>
    <scope>NUCLEOTIDE SEQUENCE [LARGE SCALE GENOMIC DNA]</scope>
    <source>
        <strain evidence="3 4">DSM 102238</strain>
    </source>
</reference>
<proteinExistence type="predicted"/>
<organism evidence="3 4">
    <name type="scientific">Aureimonas pseudogalii</name>
    <dbReference type="NCBI Taxonomy" id="1744844"/>
    <lineage>
        <taxon>Bacteria</taxon>
        <taxon>Pseudomonadati</taxon>
        <taxon>Pseudomonadota</taxon>
        <taxon>Alphaproteobacteria</taxon>
        <taxon>Hyphomicrobiales</taxon>
        <taxon>Aurantimonadaceae</taxon>
        <taxon>Aureimonas</taxon>
    </lineage>
</organism>
<evidence type="ECO:0000313" key="3">
    <source>
        <dbReference type="EMBL" id="MBB3999687.1"/>
    </source>
</evidence>
<keyword evidence="4" id="KW-1185">Reference proteome</keyword>
<sequence length="201" mass="20506">MLRTIVATLGLAALLSGCAKPLVDTTGPLAIRRVEVSAAPTLKADTDLLSLARQTLPSQLVGAHEGKPATLDVTLTDVHYKNPLASLLVGDANRLSALGVLRGEDGREITRFNTVTLDAGAINGIAGAVISAAQDRARVDRALARGLASTIERQIYGKTTREVMTPELAAKSAPVAAAPAAPAPAPKTLAPKAPARGAAGV</sequence>
<protein>
    <recommendedName>
        <fullName evidence="5">Lipoprotein</fullName>
    </recommendedName>
</protein>
<accession>A0A7W6MLD8</accession>
<feature type="compositionally biased region" description="Low complexity" evidence="1">
    <location>
        <begin position="176"/>
        <end position="195"/>
    </location>
</feature>
<dbReference type="RefSeq" id="WP_183201264.1">
    <property type="nucleotide sequence ID" value="NZ_JACIEK010000011.1"/>
</dbReference>
<evidence type="ECO:0000256" key="1">
    <source>
        <dbReference type="SAM" id="MobiDB-lite"/>
    </source>
</evidence>
<feature type="chain" id="PRO_5030791546" description="Lipoprotein" evidence="2">
    <location>
        <begin position="20"/>
        <end position="201"/>
    </location>
</feature>